<dbReference type="PROSITE" id="PS51257">
    <property type="entry name" value="PROKAR_LIPOPROTEIN"/>
    <property type="match status" value="1"/>
</dbReference>
<keyword evidence="3 10" id="KW-0285">Flavoprotein</keyword>
<evidence type="ECO:0000256" key="4">
    <source>
        <dbReference type="ARBA" id="ARBA00022679"/>
    </source>
</evidence>
<evidence type="ECO:0000256" key="7">
    <source>
        <dbReference type="ARBA" id="ARBA00022842"/>
    </source>
</evidence>
<keyword evidence="12 13" id="KW-0449">Lipoprotein</keyword>
<dbReference type="STRING" id="946077.W5A_06048"/>
<dbReference type="InterPro" id="IPR003374">
    <property type="entry name" value="ApbE-like_sf"/>
</dbReference>
<comment type="caution">
    <text evidence="13">The sequence shown here is derived from an EMBL/GenBank/DDBJ whole genome shotgun (WGS) entry which is preliminary data.</text>
</comment>
<feature type="binding site" evidence="11">
    <location>
        <position position="166"/>
    </location>
    <ligand>
        <name>Mg(2+)</name>
        <dbReference type="ChEBI" id="CHEBI:18420"/>
    </ligand>
</feature>
<comment type="cofactor">
    <cofactor evidence="11">
        <name>Mg(2+)</name>
        <dbReference type="ChEBI" id="CHEBI:18420"/>
    </cofactor>
    <cofactor evidence="11">
        <name>Mn(2+)</name>
        <dbReference type="ChEBI" id="CHEBI:29035"/>
    </cofactor>
    <text evidence="11">Magnesium. Can also use manganese.</text>
</comment>
<sequence>MKKLLWIVFVGLVFSSCNRESNLITNTGFAFGRTYTIKYYALDAETDFKDEIELLLNEINKSISVYLPTSDVSRINDGDNSIVVDEHFKNVFLKSYEVWTLTNGEFDPTVGGLVNAWGFGTEQPIDNISQKDIDSILQFTGFDKVTLTKEGRIIKTHPQVTLNFSGLSKGYAIDRIGAMFESNGIKEYYIQMGAEMLVKGEKFKTVHDAPITIENPDGQNPQQLSVKFTMENQSLGTSGNYRRFRVDSETGEHYVHTINVKTGYPQQSNVLSSLVLSTGSAMEADAYATALLVMKLEDAKQLLKKIDHIEGFIVSADADGDIQQYTTQGFREAEKIEGQFKQ</sequence>
<dbReference type="InterPro" id="IPR024932">
    <property type="entry name" value="ApbE"/>
</dbReference>
<keyword evidence="12" id="KW-1003">Cell membrane</keyword>
<dbReference type="EC" id="2.7.1.180" evidence="1 10"/>
<evidence type="ECO:0000256" key="10">
    <source>
        <dbReference type="PIRNR" id="PIRNR006268"/>
    </source>
</evidence>
<evidence type="ECO:0000256" key="3">
    <source>
        <dbReference type="ARBA" id="ARBA00022630"/>
    </source>
</evidence>
<dbReference type="GO" id="GO:0005886">
    <property type="term" value="C:plasma membrane"/>
    <property type="evidence" value="ECO:0007669"/>
    <property type="project" value="UniProtKB-SubCell"/>
</dbReference>
<name>I0WH87_9FLAO</name>
<feature type="binding site" evidence="11">
    <location>
        <position position="289"/>
    </location>
    <ligand>
        <name>Mg(2+)</name>
        <dbReference type="ChEBI" id="CHEBI:18420"/>
    </ligand>
</feature>
<protein>
    <recommendedName>
        <fullName evidence="2 10">FAD:protein FMN transferase</fullName>
        <ecNumber evidence="1 10">2.7.1.180</ecNumber>
    </recommendedName>
    <alternativeName>
        <fullName evidence="8 10">Flavin transferase</fullName>
    </alternativeName>
</protein>
<keyword evidence="7 10" id="KW-0460">Magnesium</keyword>
<dbReference type="Proteomes" id="UP000005938">
    <property type="component" value="Unassembled WGS sequence"/>
</dbReference>
<keyword evidence="14" id="KW-1185">Reference proteome</keyword>
<dbReference type="AlphaFoldDB" id="I0WH87"/>
<comment type="subcellular location">
    <subcellularLocation>
        <location evidence="12">Cell inner membrane</location>
        <topology evidence="12">Lipid-anchor</topology>
        <orientation evidence="12">Periplasmic side</orientation>
    </subcellularLocation>
</comment>
<evidence type="ECO:0000256" key="6">
    <source>
        <dbReference type="ARBA" id="ARBA00022827"/>
    </source>
</evidence>
<organism evidence="13 14">
    <name type="scientific">Imtechella halotolerans K1</name>
    <dbReference type="NCBI Taxonomy" id="946077"/>
    <lineage>
        <taxon>Bacteria</taxon>
        <taxon>Pseudomonadati</taxon>
        <taxon>Bacteroidota</taxon>
        <taxon>Flavobacteriia</taxon>
        <taxon>Flavobacteriales</taxon>
        <taxon>Flavobacteriaceae</taxon>
        <taxon>Imtechella</taxon>
    </lineage>
</organism>
<dbReference type="Gene3D" id="3.10.520.10">
    <property type="entry name" value="ApbE-like domains"/>
    <property type="match status" value="1"/>
</dbReference>
<dbReference type="GO" id="GO:0016740">
    <property type="term" value="F:transferase activity"/>
    <property type="evidence" value="ECO:0007669"/>
    <property type="project" value="UniProtKB-UniRule"/>
</dbReference>
<evidence type="ECO:0000256" key="2">
    <source>
        <dbReference type="ARBA" id="ARBA00016337"/>
    </source>
</evidence>
<dbReference type="eggNOG" id="COG1477">
    <property type="taxonomic scope" value="Bacteria"/>
</dbReference>
<keyword evidence="6 10" id="KW-0274">FAD</keyword>
<keyword evidence="12" id="KW-0472">Membrane</keyword>
<comment type="function">
    <text evidence="12">Flavin transferase that catalyzes the transfer of the FMN moiety of FAD and its covalent binding to the hydroxyl group of a threonine residue in a target flavoprotein.</text>
</comment>
<evidence type="ECO:0000256" key="1">
    <source>
        <dbReference type="ARBA" id="ARBA00011955"/>
    </source>
</evidence>
<evidence type="ECO:0000256" key="9">
    <source>
        <dbReference type="ARBA" id="ARBA00048540"/>
    </source>
</evidence>
<dbReference type="PANTHER" id="PTHR30040">
    <property type="entry name" value="THIAMINE BIOSYNTHESIS LIPOPROTEIN APBE"/>
    <property type="match status" value="1"/>
</dbReference>
<dbReference type="PIRSF" id="PIRSF006268">
    <property type="entry name" value="ApbE"/>
    <property type="match status" value="1"/>
</dbReference>
<dbReference type="PANTHER" id="PTHR30040:SF2">
    <property type="entry name" value="FAD:PROTEIN FMN TRANSFERASE"/>
    <property type="match status" value="1"/>
</dbReference>
<dbReference type="EMBL" id="AJJU01000004">
    <property type="protein sequence ID" value="EID75753.1"/>
    <property type="molecule type" value="Genomic_DNA"/>
</dbReference>
<dbReference type="Pfam" id="PF02424">
    <property type="entry name" value="ApbE"/>
    <property type="match status" value="1"/>
</dbReference>
<accession>I0WH87</accession>
<evidence type="ECO:0000256" key="12">
    <source>
        <dbReference type="RuleBase" id="RU363002"/>
    </source>
</evidence>
<keyword evidence="4 10" id="KW-0808">Transferase</keyword>
<evidence type="ECO:0000256" key="5">
    <source>
        <dbReference type="ARBA" id="ARBA00022723"/>
    </source>
</evidence>
<evidence type="ECO:0000256" key="11">
    <source>
        <dbReference type="PIRSR" id="PIRSR006268-2"/>
    </source>
</evidence>
<gene>
    <name evidence="13" type="ORF">W5A_06048</name>
</gene>
<evidence type="ECO:0000313" key="14">
    <source>
        <dbReference type="Proteomes" id="UP000005938"/>
    </source>
</evidence>
<dbReference type="OrthoDB" id="9778595at2"/>
<dbReference type="SUPFAM" id="SSF143631">
    <property type="entry name" value="ApbE-like"/>
    <property type="match status" value="1"/>
</dbReference>
<dbReference type="GO" id="GO:0046872">
    <property type="term" value="F:metal ion binding"/>
    <property type="evidence" value="ECO:0007669"/>
    <property type="project" value="UniProtKB-UniRule"/>
</dbReference>
<proteinExistence type="inferred from homology"/>
<keyword evidence="12" id="KW-0997">Cell inner membrane</keyword>
<comment type="similarity">
    <text evidence="10 12">Belongs to the ApbE family.</text>
</comment>
<feature type="binding site" evidence="11">
    <location>
        <position position="285"/>
    </location>
    <ligand>
        <name>Mg(2+)</name>
        <dbReference type="ChEBI" id="CHEBI:18420"/>
    </ligand>
</feature>
<comment type="catalytic activity">
    <reaction evidence="9 10 12">
        <text>L-threonyl-[protein] + FAD = FMN-L-threonyl-[protein] + AMP + H(+)</text>
        <dbReference type="Rhea" id="RHEA:36847"/>
        <dbReference type="Rhea" id="RHEA-COMP:11060"/>
        <dbReference type="Rhea" id="RHEA-COMP:11061"/>
        <dbReference type="ChEBI" id="CHEBI:15378"/>
        <dbReference type="ChEBI" id="CHEBI:30013"/>
        <dbReference type="ChEBI" id="CHEBI:57692"/>
        <dbReference type="ChEBI" id="CHEBI:74257"/>
        <dbReference type="ChEBI" id="CHEBI:456215"/>
        <dbReference type="EC" id="2.7.1.180"/>
    </reaction>
</comment>
<evidence type="ECO:0000256" key="8">
    <source>
        <dbReference type="ARBA" id="ARBA00031306"/>
    </source>
</evidence>
<reference evidence="13 14" key="1">
    <citation type="journal article" date="2012" name="J. Bacteriol.">
        <title>Genome Sequence of the Halotolerant Bacterium Imtechella halotolerans K1T.</title>
        <authorList>
            <person name="Kumar S."/>
            <person name="Vikram S."/>
            <person name="Subramanian S."/>
            <person name="Raghava G.P."/>
            <person name="Pinnaka A.K."/>
        </authorList>
    </citation>
    <scope>NUCLEOTIDE SEQUENCE [LARGE SCALE GENOMIC DNA]</scope>
    <source>
        <strain evidence="13 14">K1</strain>
    </source>
</reference>
<keyword evidence="5 10" id="KW-0479">Metal-binding</keyword>
<evidence type="ECO:0000313" key="13">
    <source>
        <dbReference type="EMBL" id="EID75753.1"/>
    </source>
</evidence>
<dbReference type="RefSeq" id="WP_008238465.1">
    <property type="nucleotide sequence ID" value="NZ_AJJU01000004.1"/>
</dbReference>